<evidence type="ECO:0000313" key="2">
    <source>
        <dbReference type="Proteomes" id="UP000018440"/>
    </source>
</evidence>
<sequence>MKQLARCCFLVLALVKFEDVYAFDVKESSECQAMVQYALSKHVEYSKGKTISELLDQEESSQDNEKQKFYKSLVVEILDTFAVWDDPVERKRVDEEISDHFFSICDPEKIKGVFK</sequence>
<reference evidence="1 2" key="1">
    <citation type="submission" date="2013-02" db="EMBL/GenBank/DDBJ databases">
        <title>The Genome Sequence of Acinetobacter schindleri CIP 107287.</title>
        <authorList>
            <consortium name="The Broad Institute Genome Sequencing Platform"/>
            <consortium name="The Broad Institute Genome Sequencing Center for Infectious Disease"/>
            <person name="Cerqueira G."/>
            <person name="Feldgarden M."/>
            <person name="Courvalin P."/>
            <person name="Perichon B."/>
            <person name="Grillot-Courvalin C."/>
            <person name="Clermont D."/>
            <person name="Rocha E."/>
            <person name="Yoon E.-J."/>
            <person name="Nemec A."/>
            <person name="Walker B."/>
            <person name="Young S.K."/>
            <person name="Zeng Q."/>
            <person name="Gargeya S."/>
            <person name="Fitzgerald M."/>
            <person name="Haas B."/>
            <person name="Abouelleil A."/>
            <person name="Alvarado L."/>
            <person name="Arachchi H.M."/>
            <person name="Berlin A.M."/>
            <person name="Chapman S.B."/>
            <person name="Dewar J."/>
            <person name="Goldberg J."/>
            <person name="Griggs A."/>
            <person name="Gujja S."/>
            <person name="Hansen M."/>
            <person name="Howarth C."/>
            <person name="Imamovic A."/>
            <person name="Larimer J."/>
            <person name="McCowan C."/>
            <person name="Murphy C."/>
            <person name="Neiman D."/>
            <person name="Pearson M."/>
            <person name="Priest M."/>
            <person name="Roberts A."/>
            <person name="Saif S."/>
            <person name="Shea T."/>
            <person name="Sisk P."/>
            <person name="Sykes S."/>
            <person name="Wortman J."/>
            <person name="Nusbaum C."/>
            <person name="Birren B."/>
        </authorList>
    </citation>
    <scope>NUCLEOTIDE SEQUENCE [LARGE SCALE GENOMIC DNA]</scope>
    <source>
        <strain evidence="1 2">CIP 107287</strain>
    </source>
</reference>
<dbReference type="EMBL" id="APPQ01000031">
    <property type="protein sequence ID" value="ENV43316.1"/>
    <property type="molecule type" value="Genomic_DNA"/>
</dbReference>
<dbReference type="AlphaFoldDB" id="N8Z2Z7"/>
<organism evidence="1 2">
    <name type="scientific">Acinetobacter schindleri CIP 107287</name>
    <dbReference type="NCBI Taxonomy" id="1217988"/>
    <lineage>
        <taxon>Bacteria</taxon>
        <taxon>Pseudomonadati</taxon>
        <taxon>Pseudomonadota</taxon>
        <taxon>Gammaproteobacteria</taxon>
        <taxon>Moraxellales</taxon>
        <taxon>Moraxellaceae</taxon>
        <taxon>Acinetobacter</taxon>
    </lineage>
</organism>
<proteinExistence type="predicted"/>
<dbReference type="Proteomes" id="UP000018440">
    <property type="component" value="Unassembled WGS sequence"/>
</dbReference>
<accession>N8Z2Z7</accession>
<dbReference type="HOGENOM" id="CLU_2091474_0_0_6"/>
<evidence type="ECO:0000313" key="1">
    <source>
        <dbReference type="EMBL" id="ENV43316.1"/>
    </source>
</evidence>
<protein>
    <submittedName>
        <fullName evidence="1">Uncharacterized protein</fullName>
    </submittedName>
</protein>
<gene>
    <name evidence="1" type="ORF">F955_02863</name>
</gene>
<dbReference type="PATRIC" id="fig|1217988.3.peg.2752"/>
<comment type="caution">
    <text evidence="1">The sequence shown here is derived from an EMBL/GenBank/DDBJ whole genome shotgun (WGS) entry which is preliminary data.</text>
</comment>
<name>N8Z2Z7_9GAMM</name>
<dbReference type="RefSeq" id="WP_004895642.1">
    <property type="nucleotide sequence ID" value="NZ_KB849578.1"/>
</dbReference>